<comment type="caution">
    <text evidence="1">The sequence shown here is derived from an EMBL/GenBank/DDBJ whole genome shotgun (WGS) entry which is preliminary data.</text>
</comment>
<dbReference type="Proteomes" id="UP000624325">
    <property type="component" value="Unassembled WGS sequence"/>
</dbReference>
<keyword evidence="2" id="KW-1185">Reference proteome</keyword>
<proteinExistence type="predicted"/>
<dbReference type="InterPro" id="IPR032466">
    <property type="entry name" value="Metal_Hydrolase"/>
</dbReference>
<reference evidence="1 2" key="1">
    <citation type="submission" date="2021-01" db="EMBL/GenBank/DDBJ databases">
        <title>Whole genome shotgun sequence of Asanoa iriomotensis NBRC 100142.</title>
        <authorList>
            <person name="Komaki H."/>
            <person name="Tamura T."/>
        </authorList>
    </citation>
    <scope>NUCLEOTIDE SEQUENCE [LARGE SCALE GENOMIC DNA]</scope>
    <source>
        <strain evidence="1 2">NBRC 100142</strain>
    </source>
</reference>
<accession>A0ABQ4BXU7</accession>
<dbReference type="EMBL" id="BONC01000006">
    <property type="protein sequence ID" value="GIF55349.1"/>
    <property type="molecule type" value="Genomic_DNA"/>
</dbReference>
<organism evidence="1 2">
    <name type="scientific">Asanoa iriomotensis</name>
    <dbReference type="NCBI Taxonomy" id="234613"/>
    <lineage>
        <taxon>Bacteria</taxon>
        <taxon>Bacillati</taxon>
        <taxon>Actinomycetota</taxon>
        <taxon>Actinomycetes</taxon>
        <taxon>Micromonosporales</taxon>
        <taxon>Micromonosporaceae</taxon>
        <taxon>Asanoa</taxon>
    </lineage>
</organism>
<evidence type="ECO:0000313" key="1">
    <source>
        <dbReference type="EMBL" id="GIF55349.1"/>
    </source>
</evidence>
<dbReference type="RefSeq" id="WP_203701148.1">
    <property type="nucleotide sequence ID" value="NZ_BAAALU010000007.1"/>
</dbReference>
<gene>
    <name evidence="1" type="ORF">Air01nite_14440</name>
</gene>
<dbReference type="Gene3D" id="3.20.20.140">
    <property type="entry name" value="Metal-dependent hydrolases"/>
    <property type="match status" value="1"/>
</dbReference>
<dbReference type="SUPFAM" id="SSF51556">
    <property type="entry name" value="Metallo-dependent hydrolases"/>
    <property type="match status" value="1"/>
</dbReference>
<dbReference type="PANTHER" id="PTHR43383:SF2">
    <property type="entry name" value="AMIDOHYDROLASE 2 FAMILY PROTEIN"/>
    <property type="match status" value="1"/>
</dbReference>
<protein>
    <submittedName>
        <fullName evidence="1">Amidohydrolase</fullName>
    </submittedName>
</protein>
<sequence length="347" mass="36408">MELLVDHHCHGVVRRDLDRAAFEARLTEADRPAPGTTLFDSALGDALRAHCFPLLDLAPTALPDAYLERRLALGSAAVTRLMLHAAGLAAVLVDTGYAPEPLTSPAELGEAAGARAHEVVRLETLAEDLAGGVSAGGFAAAVRSALAAAAARPTTVAFKSVAAYRVGLALGDERPSDLAVATAAGRWLAGGGGRIADEILHRFLAFAALDIALPLQFHTGLGDRDVDLSTCDPLLLAPWLRSAEPTGVPILLLHCYPFHRHAAYLAQVFPSVHMDLGLATHNVGARAGAVLAEALELCPYGKFLYSSDGFALPELHYLGAALFRAAAGPELAARTTDNAYRVYASMD</sequence>
<evidence type="ECO:0000313" key="2">
    <source>
        <dbReference type="Proteomes" id="UP000624325"/>
    </source>
</evidence>
<name>A0ABQ4BXU7_9ACTN</name>
<dbReference type="PANTHER" id="PTHR43383">
    <property type="entry name" value="NODULIN 6"/>
    <property type="match status" value="1"/>
</dbReference>